<evidence type="ECO:0000256" key="3">
    <source>
        <dbReference type="ARBA" id="ARBA00022989"/>
    </source>
</evidence>
<dbReference type="Gene3D" id="1.10.287.950">
    <property type="entry name" value="Methyl-accepting chemotaxis protein"/>
    <property type="match status" value="1"/>
</dbReference>
<dbReference type="STRING" id="684552.SAMN04489719_1191"/>
<evidence type="ECO:0000313" key="7">
    <source>
        <dbReference type="EMBL" id="SDR94809.1"/>
    </source>
</evidence>
<comment type="subcellular location">
    <subcellularLocation>
        <location evidence="1">Membrane</location>
        <topology evidence="1">Multi-pass membrane protein</topology>
    </subcellularLocation>
</comment>
<dbReference type="InterPro" id="IPR051328">
    <property type="entry name" value="T7SS_ABC-Transporter"/>
</dbReference>
<accession>A0A1H1N9A7</accession>
<dbReference type="AlphaFoldDB" id="A0A1H1N9A7"/>
<organism evidence="7 8">
    <name type="scientific">Agrococcus carbonis</name>
    <dbReference type="NCBI Taxonomy" id="684552"/>
    <lineage>
        <taxon>Bacteria</taxon>
        <taxon>Bacillati</taxon>
        <taxon>Actinomycetota</taxon>
        <taxon>Actinomycetes</taxon>
        <taxon>Micrococcales</taxon>
        <taxon>Microbacteriaceae</taxon>
        <taxon>Agrococcus</taxon>
    </lineage>
</organism>
<dbReference type="OrthoDB" id="9811483at2"/>
<keyword evidence="3 5" id="KW-1133">Transmembrane helix</keyword>
<dbReference type="InterPro" id="IPR017500">
    <property type="entry name" value="Phage_infect_YhgE_N"/>
</dbReference>
<feature type="transmembrane region" description="Helical" evidence="5">
    <location>
        <begin position="575"/>
        <end position="594"/>
    </location>
</feature>
<proteinExistence type="predicted"/>
<keyword evidence="2 5" id="KW-0812">Transmembrane</keyword>
<dbReference type="PANTHER" id="PTHR43077">
    <property type="entry name" value="TRANSPORT PERMEASE YVFS-RELATED"/>
    <property type="match status" value="1"/>
</dbReference>
<dbReference type="InterPro" id="IPR017501">
    <property type="entry name" value="Phage_infect_YhgE_C"/>
</dbReference>
<name>A0A1H1N9A7_9MICO</name>
<evidence type="ECO:0000256" key="5">
    <source>
        <dbReference type="SAM" id="Phobius"/>
    </source>
</evidence>
<reference evidence="8" key="1">
    <citation type="submission" date="2016-10" db="EMBL/GenBank/DDBJ databases">
        <authorList>
            <person name="Varghese N."/>
            <person name="Submissions S."/>
        </authorList>
    </citation>
    <scope>NUCLEOTIDE SEQUENCE [LARGE SCALE GENOMIC DNA]</scope>
    <source>
        <strain evidence="8">DSM 22965</strain>
    </source>
</reference>
<dbReference type="GO" id="GO:0016020">
    <property type="term" value="C:membrane"/>
    <property type="evidence" value="ECO:0007669"/>
    <property type="project" value="UniProtKB-SubCell"/>
</dbReference>
<protein>
    <submittedName>
        <fullName evidence="7">Putative membrane protein</fullName>
    </submittedName>
</protein>
<feature type="transmembrane region" description="Helical" evidence="5">
    <location>
        <begin position="512"/>
        <end position="537"/>
    </location>
</feature>
<dbReference type="Proteomes" id="UP000199649">
    <property type="component" value="Chromosome I"/>
</dbReference>
<dbReference type="PANTHER" id="PTHR43077:SF5">
    <property type="entry name" value="PHAGE INFECTION PROTEIN"/>
    <property type="match status" value="1"/>
</dbReference>
<evidence type="ECO:0000313" key="8">
    <source>
        <dbReference type="Proteomes" id="UP000199649"/>
    </source>
</evidence>
<dbReference type="EMBL" id="LT629734">
    <property type="protein sequence ID" value="SDR94809.1"/>
    <property type="molecule type" value="Genomic_DNA"/>
</dbReference>
<keyword evidence="8" id="KW-1185">Reference proteome</keyword>
<dbReference type="InterPro" id="IPR023908">
    <property type="entry name" value="xxxLxxG_rpt"/>
</dbReference>
<dbReference type="NCBIfam" id="TIGR03061">
    <property type="entry name" value="pip_yhgE_Nterm"/>
    <property type="match status" value="1"/>
</dbReference>
<dbReference type="Pfam" id="PF12698">
    <property type="entry name" value="ABC2_membrane_3"/>
    <property type="match status" value="1"/>
</dbReference>
<gene>
    <name evidence="7" type="ORF">SAMN04489719_1191</name>
</gene>
<dbReference type="NCBIfam" id="TIGR03057">
    <property type="entry name" value="xxxLxxG_by_4"/>
    <property type="match status" value="5"/>
</dbReference>
<evidence type="ECO:0000259" key="6">
    <source>
        <dbReference type="Pfam" id="PF12698"/>
    </source>
</evidence>
<feature type="domain" description="ABC-2 type transporter transmembrane" evidence="6">
    <location>
        <begin position="456"/>
        <end position="648"/>
    </location>
</feature>
<keyword evidence="4 5" id="KW-0472">Membrane</keyword>
<sequence>MKIPQLVTAELRRLVSTPMARLALLALAVVPLLYGGVYLWANQDPYAYLDELPAALVVEDAGFNGENQGDEVADRVIADATFDWHRVSAAEAAAGVADGTFDFSLTLPETFSADLQSVSGDDPHQATVTLTTNDANSYLASTIGTQATARIRQSVVAAVGEEAAGRMLLAISDLRDGMLDAEGGAGQLAGGLTSALDGATQLTNGTSDASDGATQLQSGTASLVDGTAQLQSGAAQLADGLGTLQQRTANLPAQSQQLADGARRVADGNAQVATLGDRVAGVTGGLAGDVPDARAQIVAQLTAAGLDEAQLAAALEPLDALGADIVAGDARVQEANAQLQQLASGSSQLADGAAQIAASAPALTDGIAQASSGAARLADGTAAAHDGALALDDGATRLVAGLDQLDDGAAALRDGVDELRSGAVQLRDGLADGVAQVPASTPALRADQASTIADPVTTDADAVTSAGTYGAGLAPFFLSLAAWIGMYALMLITKPLSRRAITALRSPVRVGLAAWLTPALMGVAQMAALFALIALWLRFDIAWPWATVGLMMLTVVTFAAIIVALNVWLGSVGQFLGLVLMVLQLVTAGGTFPWQTLPAPLAALHHLLPMSYAVDGIRQAMYGGQASIAANDALVLAGFLGIAVLAVIAGVARMMDHRTLRDLQPSLIG</sequence>
<evidence type="ECO:0000256" key="1">
    <source>
        <dbReference type="ARBA" id="ARBA00004141"/>
    </source>
</evidence>
<evidence type="ECO:0000256" key="4">
    <source>
        <dbReference type="ARBA" id="ARBA00023136"/>
    </source>
</evidence>
<dbReference type="RefSeq" id="WP_092666155.1">
    <property type="nucleotide sequence ID" value="NZ_LT629734.1"/>
</dbReference>
<feature type="transmembrane region" description="Helical" evidence="5">
    <location>
        <begin position="543"/>
        <end position="568"/>
    </location>
</feature>
<evidence type="ECO:0000256" key="2">
    <source>
        <dbReference type="ARBA" id="ARBA00022692"/>
    </source>
</evidence>
<dbReference type="InterPro" id="IPR013525">
    <property type="entry name" value="ABC2_TM"/>
</dbReference>
<feature type="transmembrane region" description="Helical" evidence="5">
    <location>
        <begin position="21"/>
        <end position="41"/>
    </location>
</feature>
<feature type="transmembrane region" description="Helical" evidence="5">
    <location>
        <begin position="633"/>
        <end position="652"/>
    </location>
</feature>
<feature type="transmembrane region" description="Helical" evidence="5">
    <location>
        <begin position="473"/>
        <end position="492"/>
    </location>
</feature>
<dbReference type="GO" id="GO:0140359">
    <property type="term" value="F:ABC-type transporter activity"/>
    <property type="evidence" value="ECO:0007669"/>
    <property type="project" value="InterPro"/>
</dbReference>
<dbReference type="NCBIfam" id="TIGR03062">
    <property type="entry name" value="pip_yhgE_Cterm"/>
    <property type="match status" value="1"/>
</dbReference>